<evidence type="ECO:0000313" key="3">
    <source>
        <dbReference type="Proteomes" id="UP001159427"/>
    </source>
</evidence>
<dbReference type="Proteomes" id="UP001159427">
    <property type="component" value="Unassembled WGS sequence"/>
</dbReference>
<protein>
    <submittedName>
        <fullName evidence="2">Uncharacterized protein</fullName>
    </submittedName>
</protein>
<accession>A0ABN8PIY3</accession>
<keyword evidence="3" id="KW-1185">Reference proteome</keyword>
<organism evidence="2 3">
    <name type="scientific">Porites evermanni</name>
    <dbReference type="NCBI Taxonomy" id="104178"/>
    <lineage>
        <taxon>Eukaryota</taxon>
        <taxon>Metazoa</taxon>
        <taxon>Cnidaria</taxon>
        <taxon>Anthozoa</taxon>
        <taxon>Hexacorallia</taxon>
        <taxon>Scleractinia</taxon>
        <taxon>Fungiina</taxon>
        <taxon>Poritidae</taxon>
        <taxon>Porites</taxon>
    </lineage>
</organism>
<comment type="caution">
    <text evidence="2">The sequence shown here is derived from an EMBL/GenBank/DDBJ whole genome shotgun (WGS) entry which is preliminary data.</text>
</comment>
<evidence type="ECO:0000256" key="1">
    <source>
        <dbReference type="SAM" id="MobiDB-lite"/>
    </source>
</evidence>
<reference evidence="2 3" key="1">
    <citation type="submission" date="2022-05" db="EMBL/GenBank/DDBJ databases">
        <authorList>
            <consortium name="Genoscope - CEA"/>
            <person name="William W."/>
        </authorList>
    </citation>
    <scope>NUCLEOTIDE SEQUENCE [LARGE SCALE GENOMIC DNA]</scope>
</reference>
<feature type="compositionally biased region" description="Basic and acidic residues" evidence="1">
    <location>
        <begin position="58"/>
        <end position="68"/>
    </location>
</feature>
<name>A0ABN8PIY3_9CNID</name>
<feature type="compositionally biased region" description="Polar residues" evidence="1">
    <location>
        <begin position="1"/>
        <end position="10"/>
    </location>
</feature>
<dbReference type="EMBL" id="CALNXI010000873">
    <property type="protein sequence ID" value="CAH3144527.1"/>
    <property type="molecule type" value="Genomic_DNA"/>
</dbReference>
<gene>
    <name evidence="2" type="ORF">PEVE_00043209</name>
</gene>
<feature type="compositionally biased region" description="Basic and acidic residues" evidence="1">
    <location>
        <begin position="18"/>
        <end position="39"/>
    </location>
</feature>
<proteinExistence type="predicted"/>
<evidence type="ECO:0000313" key="2">
    <source>
        <dbReference type="EMBL" id="CAH3144527.1"/>
    </source>
</evidence>
<sequence length="183" mass="19962">MTLSLNSRSNAPLYFSVVKEDGPQPVRERLDEGLAREGPEQLTNADDAPAAHLPGRTSHGEGFAEKGADASGAEPTKEASVIEVDTSVDDEHIATAIHKTNEAICLSCKSEIPAAILKVQRQVEDKYLHVFSFTKASILCRACKIKFSAMHKVVLNNIRQHVDSRGHKEKIRKTMAASSKDIS</sequence>
<feature type="region of interest" description="Disordered" evidence="1">
    <location>
        <begin position="1"/>
        <end position="78"/>
    </location>
</feature>